<name>A0A386HRY6_9BACT</name>
<protein>
    <submittedName>
        <fullName evidence="5">MarR family transcriptional regulator</fullName>
    </submittedName>
</protein>
<dbReference type="Pfam" id="PF01047">
    <property type="entry name" value="MarR"/>
    <property type="match status" value="1"/>
</dbReference>
<gene>
    <name evidence="5" type="ORF">D6B99_13065</name>
</gene>
<evidence type="ECO:0000256" key="1">
    <source>
        <dbReference type="ARBA" id="ARBA00023015"/>
    </source>
</evidence>
<keyword evidence="6" id="KW-1185">Reference proteome</keyword>
<dbReference type="GO" id="GO:0003700">
    <property type="term" value="F:DNA-binding transcription factor activity"/>
    <property type="evidence" value="ECO:0007669"/>
    <property type="project" value="InterPro"/>
</dbReference>
<sequence>MNTENPYLDEIKGMLTYHIHRISHLIQLKGGQVMKEKEIPIDMDQLPVLMCVFLGEGISQQEVAGYCDRDKASVKRTLTVFEKKGLIKITPNAEDKRKTIVQTTDAGNFITEQIREMIREAEKEIFSFLNKKERKELLENLQRILSKIESAGCEKM</sequence>
<proteinExistence type="predicted"/>
<dbReference type="AlphaFoldDB" id="A0A386HRY6"/>
<dbReference type="Gene3D" id="1.10.10.10">
    <property type="entry name" value="Winged helix-like DNA-binding domain superfamily/Winged helix DNA-binding domain"/>
    <property type="match status" value="1"/>
</dbReference>
<dbReference type="SMART" id="SM00347">
    <property type="entry name" value="HTH_MARR"/>
    <property type="match status" value="1"/>
</dbReference>
<dbReference type="InterPro" id="IPR036388">
    <property type="entry name" value="WH-like_DNA-bd_sf"/>
</dbReference>
<dbReference type="SUPFAM" id="SSF46785">
    <property type="entry name" value="Winged helix' DNA-binding domain"/>
    <property type="match status" value="1"/>
</dbReference>
<keyword evidence="2" id="KW-0238">DNA-binding</keyword>
<evidence type="ECO:0000256" key="3">
    <source>
        <dbReference type="ARBA" id="ARBA00023163"/>
    </source>
</evidence>
<dbReference type="RefSeq" id="WP_119989211.1">
    <property type="nucleotide sequence ID" value="NZ_CP032489.1"/>
</dbReference>
<dbReference type="PANTHER" id="PTHR42756">
    <property type="entry name" value="TRANSCRIPTIONAL REGULATOR, MARR"/>
    <property type="match status" value="1"/>
</dbReference>
<feature type="domain" description="HTH marR-type" evidence="4">
    <location>
        <begin position="12"/>
        <end position="146"/>
    </location>
</feature>
<dbReference type="Proteomes" id="UP000266118">
    <property type="component" value="Chromosome"/>
</dbReference>
<evidence type="ECO:0000313" key="5">
    <source>
        <dbReference type="EMBL" id="AYD48452.1"/>
    </source>
</evidence>
<dbReference type="PROSITE" id="PS50995">
    <property type="entry name" value="HTH_MARR_2"/>
    <property type="match status" value="1"/>
</dbReference>
<reference evidence="5 6" key="1">
    <citation type="submission" date="2018-09" db="EMBL/GenBank/DDBJ databases">
        <title>Arachidicoccus sp. nov., a bacterium isolated from soil.</title>
        <authorList>
            <person name="Weon H.-Y."/>
            <person name="Kwon S.-W."/>
            <person name="Lee S.A."/>
        </authorList>
    </citation>
    <scope>NUCLEOTIDE SEQUENCE [LARGE SCALE GENOMIC DNA]</scope>
    <source>
        <strain evidence="5 6">KIS59-12</strain>
    </source>
</reference>
<accession>A0A386HRY6</accession>
<keyword evidence="3" id="KW-0804">Transcription</keyword>
<dbReference type="PANTHER" id="PTHR42756:SF1">
    <property type="entry name" value="TRANSCRIPTIONAL REPRESSOR OF EMRAB OPERON"/>
    <property type="match status" value="1"/>
</dbReference>
<dbReference type="InterPro" id="IPR000835">
    <property type="entry name" value="HTH_MarR-typ"/>
</dbReference>
<evidence type="ECO:0000313" key="6">
    <source>
        <dbReference type="Proteomes" id="UP000266118"/>
    </source>
</evidence>
<evidence type="ECO:0000256" key="2">
    <source>
        <dbReference type="ARBA" id="ARBA00023125"/>
    </source>
</evidence>
<dbReference type="PRINTS" id="PR00598">
    <property type="entry name" value="HTHMARR"/>
</dbReference>
<dbReference type="GO" id="GO:0003677">
    <property type="term" value="F:DNA binding"/>
    <property type="evidence" value="ECO:0007669"/>
    <property type="project" value="UniProtKB-KW"/>
</dbReference>
<dbReference type="OrthoDB" id="793315at2"/>
<dbReference type="KEGG" id="ark:D6B99_13065"/>
<keyword evidence="1" id="KW-0805">Transcription regulation</keyword>
<evidence type="ECO:0000259" key="4">
    <source>
        <dbReference type="PROSITE" id="PS50995"/>
    </source>
</evidence>
<dbReference type="EMBL" id="CP032489">
    <property type="protein sequence ID" value="AYD48452.1"/>
    <property type="molecule type" value="Genomic_DNA"/>
</dbReference>
<organism evidence="5 6">
    <name type="scientific">Arachidicoccus soli</name>
    <dbReference type="NCBI Taxonomy" id="2341117"/>
    <lineage>
        <taxon>Bacteria</taxon>
        <taxon>Pseudomonadati</taxon>
        <taxon>Bacteroidota</taxon>
        <taxon>Chitinophagia</taxon>
        <taxon>Chitinophagales</taxon>
        <taxon>Chitinophagaceae</taxon>
        <taxon>Arachidicoccus</taxon>
    </lineage>
</organism>
<dbReference type="InterPro" id="IPR036390">
    <property type="entry name" value="WH_DNA-bd_sf"/>
</dbReference>